<proteinExistence type="predicted"/>
<keyword evidence="3" id="KW-1185">Reference proteome</keyword>
<dbReference type="AlphaFoldDB" id="A0A6A6ERW4"/>
<feature type="region of interest" description="Disordered" evidence="1">
    <location>
        <begin position="127"/>
        <end position="186"/>
    </location>
</feature>
<dbReference type="Proteomes" id="UP000800200">
    <property type="component" value="Unassembled WGS sequence"/>
</dbReference>
<gene>
    <name evidence="2" type="ORF">K469DRAFT_187282</name>
</gene>
<evidence type="ECO:0000256" key="1">
    <source>
        <dbReference type="SAM" id="MobiDB-lite"/>
    </source>
</evidence>
<organism evidence="2 3">
    <name type="scientific">Zopfia rhizophila CBS 207.26</name>
    <dbReference type="NCBI Taxonomy" id="1314779"/>
    <lineage>
        <taxon>Eukaryota</taxon>
        <taxon>Fungi</taxon>
        <taxon>Dikarya</taxon>
        <taxon>Ascomycota</taxon>
        <taxon>Pezizomycotina</taxon>
        <taxon>Dothideomycetes</taxon>
        <taxon>Dothideomycetes incertae sedis</taxon>
        <taxon>Zopfiaceae</taxon>
        <taxon>Zopfia</taxon>
    </lineage>
</organism>
<reference evidence="2" key="1">
    <citation type="journal article" date="2020" name="Stud. Mycol.">
        <title>101 Dothideomycetes genomes: a test case for predicting lifestyles and emergence of pathogens.</title>
        <authorList>
            <person name="Haridas S."/>
            <person name="Albert R."/>
            <person name="Binder M."/>
            <person name="Bloem J."/>
            <person name="Labutti K."/>
            <person name="Salamov A."/>
            <person name="Andreopoulos B."/>
            <person name="Baker S."/>
            <person name="Barry K."/>
            <person name="Bills G."/>
            <person name="Bluhm B."/>
            <person name="Cannon C."/>
            <person name="Castanera R."/>
            <person name="Culley D."/>
            <person name="Daum C."/>
            <person name="Ezra D."/>
            <person name="Gonzalez J."/>
            <person name="Henrissat B."/>
            <person name="Kuo A."/>
            <person name="Liang C."/>
            <person name="Lipzen A."/>
            <person name="Lutzoni F."/>
            <person name="Magnuson J."/>
            <person name="Mondo S."/>
            <person name="Nolan M."/>
            <person name="Ohm R."/>
            <person name="Pangilinan J."/>
            <person name="Park H.-J."/>
            <person name="Ramirez L."/>
            <person name="Alfaro M."/>
            <person name="Sun H."/>
            <person name="Tritt A."/>
            <person name="Yoshinaga Y."/>
            <person name="Zwiers L.-H."/>
            <person name="Turgeon B."/>
            <person name="Goodwin S."/>
            <person name="Spatafora J."/>
            <person name="Crous P."/>
            <person name="Grigoriev I."/>
        </authorList>
    </citation>
    <scope>NUCLEOTIDE SEQUENCE</scope>
    <source>
        <strain evidence="2">CBS 207.26</strain>
    </source>
</reference>
<evidence type="ECO:0000313" key="3">
    <source>
        <dbReference type="Proteomes" id="UP000800200"/>
    </source>
</evidence>
<feature type="compositionally biased region" description="Polar residues" evidence="1">
    <location>
        <begin position="130"/>
        <end position="145"/>
    </location>
</feature>
<protein>
    <submittedName>
        <fullName evidence="2">Uncharacterized protein</fullName>
    </submittedName>
</protein>
<accession>A0A6A6ERW4</accession>
<dbReference type="EMBL" id="ML994612">
    <property type="protein sequence ID" value="KAF2193905.1"/>
    <property type="molecule type" value="Genomic_DNA"/>
</dbReference>
<evidence type="ECO:0000313" key="2">
    <source>
        <dbReference type="EMBL" id="KAF2193905.1"/>
    </source>
</evidence>
<name>A0A6A6ERW4_9PEZI</name>
<sequence>MLRCDAFARCATDHADEKGTWRLCWTVCGELHSERSPPYTAHTGLSRGFHPPLSECKRLTPTHAWAHIRIPLVLVGNAATCQWPLYILFSTRTAFFPSSSRQPHINQIGSFDDKTMETPEIFQKMYGNLSEGSTPSDSRRVSTPNEAPGVDTQATGPRAKPTETPEQPGHQCPGRKSKRNSEWKRKPGWNYLDKIAAIEATRRLCKKAT</sequence>